<name>A0A391NIV9_9EUKA</name>
<gene>
    <name evidence="2" type="ORF">KIPB_001667</name>
</gene>
<organism evidence="2 3">
    <name type="scientific">Kipferlia bialata</name>
    <dbReference type="NCBI Taxonomy" id="797122"/>
    <lineage>
        <taxon>Eukaryota</taxon>
        <taxon>Metamonada</taxon>
        <taxon>Carpediemonas-like organisms</taxon>
        <taxon>Kipferlia</taxon>
    </lineage>
</organism>
<dbReference type="AlphaFoldDB" id="A0A391NIV9"/>
<reference evidence="2 3" key="1">
    <citation type="journal article" date="2018" name="PLoS ONE">
        <title>The draft genome of Kipferlia bialata reveals reductive genome evolution in fornicate parasites.</title>
        <authorList>
            <person name="Tanifuji G."/>
            <person name="Takabayashi S."/>
            <person name="Kume K."/>
            <person name="Takagi M."/>
            <person name="Nakayama T."/>
            <person name="Kamikawa R."/>
            <person name="Inagaki Y."/>
            <person name="Hashimoto T."/>
        </authorList>
    </citation>
    <scope>NUCLEOTIDE SEQUENCE [LARGE SCALE GENOMIC DNA]</scope>
    <source>
        <strain evidence="2">NY0173</strain>
    </source>
</reference>
<evidence type="ECO:0000313" key="2">
    <source>
        <dbReference type="EMBL" id="GCA62164.1"/>
    </source>
</evidence>
<accession>A0A391NIV9</accession>
<evidence type="ECO:0000313" key="3">
    <source>
        <dbReference type="Proteomes" id="UP000265618"/>
    </source>
</evidence>
<keyword evidence="3" id="KW-1185">Reference proteome</keyword>
<feature type="region of interest" description="Disordered" evidence="1">
    <location>
        <begin position="22"/>
        <end position="44"/>
    </location>
</feature>
<comment type="caution">
    <text evidence="2">The sequence shown here is derived from an EMBL/GenBank/DDBJ whole genome shotgun (WGS) entry which is preliminary data.</text>
</comment>
<evidence type="ECO:0000256" key="1">
    <source>
        <dbReference type="SAM" id="MobiDB-lite"/>
    </source>
</evidence>
<sequence>MDNPKGVGVTRALEEMQDHVTHLTHSLERERTEMRRGEREQEDTTRECVRLRSLLAKADAELEVQRRRELAFRERGKYL</sequence>
<protein>
    <submittedName>
        <fullName evidence="2">Uncharacterized protein</fullName>
    </submittedName>
</protein>
<proteinExistence type="predicted"/>
<dbReference type="Proteomes" id="UP000265618">
    <property type="component" value="Unassembled WGS sequence"/>
</dbReference>
<dbReference type="EMBL" id="BDIP01000246">
    <property type="protein sequence ID" value="GCA62164.1"/>
    <property type="molecule type" value="Genomic_DNA"/>
</dbReference>